<feature type="region of interest" description="Disordered" evidence="6">
    <location>
        <begin position="161"/>
        <end position="188"/>
    </location>
</feature>
<comment type="subcellular location">
    <subcellularLocation>
        <location evidence="1">Nucleus</location>
    </subcellularLocation>
</comment>
<evidence type="ECO:0000256" key="2">
    <source>
        <dbReference type="ARBA" id="ARBA00022723"/>
    </source>
</evidence>
<dbReference type="PANTHER" id="PTHR23215">
    <property type="entry name" value="ZINC FINGER PROTEIN 207"/>
    <property type="match status" value="1"/>
</dbReference>
<dbReference type="STRING" id="6216.A0A0R3SJS7"/>
<dbReference type="GO" id="GO:0005634">
    <property type="term" value="C:nucleus"/>
    <property type="evidence" value="ECO:0007669"/>
    <property type="project" value="UniProtKB-SubCell"/>
</dbReference>
<evidence type="ECO:0000256" key="5">
    <source>
        <dbReference type="ARBA" id="ARBA00023242"/>
    </source>
</evidence>
<evidence type="ECO:0000259" key="7">
    <source>
        <dbReference type="PROSITE" id="PS00028"/>
    </source>
</evidence>
<dbReference type="InterPro" id="IPR013087">
    <property type="entry name" value="Znf_C2H2_type"/>
</dbReference>
<evidence type="ECO:0000313" key="8">
    <source>
        <dbReference type="EMBL" id="VDL57508.1"/>
    </source>
</evidence>
<feature type="compositionally biased region" description="Pro residues" evidence="6">
    <location>
        <begin position="164"/>
        <end position="174"/>
    </location>
</feature>
<evidence type="ECO:0000256" key="3">
    <source>
        <dbReference type="ARBA" id="ARBA00022771"/>
    </source>
</evidence>
<evidence type="ECO:0000256" key="6">
    <source>
        <dbReference type="SAM" id="MobiDB-lite"/>
    </source>
</evidence>
<accession>A0A0R3SJS7</accession>
<dbReference type="GO" id="GO:0008270">
    <property type="term" value="F:zinc ion binding"/>
    <property type="evidence" value="ECO:0007669"/>
    <property type="project" value="UniProtKB-KW"/>
</dbReference>
<feature type="domain" description="C2H2-type" evidence="7">
    <location>
        <begin position="13"/>
        <end position="34"/>
    </location>
</feature>
<proteinExistence type="predicted"/>
<organism evidence="10">
    <name type="scientific">Hymenolepis diminuta</name>
    <name type="common">Rat tapeworm</name>
    <dbReference type="NCBI Taxonomy" id="6216"/>
    <lineage>
        <taxon>Eukaryota</taxon>
        <taxon>Metazoa</taxon>
        <taxon>Spiralia</taxon>
        <taxon>Lophotrochozoa</taxon>
        <taxon>Platyhelminthes</taxon>
        <taxon>Cestoda</taxon>
        <taxon>Eucestoda</taxon>
        <taxon>Cyclophyllidea</taxon>
        <taxon>Hymenolepididae</taxon>
        <taxon>Hymenolepis</taxon>
    </lineage>
</organism>
<dbReference type="AlphaFoldDB" id="A0A0R3SJS7"/>
<feature type="region of interest" description="Disordered" evidence="6">
    <location>
        <begin position="99"/>
        <end position="130"/>
    </location>
</feature>
<keyword evidence="5" id="KW-0539">Nucleus</keyword>
<dbReference type="SMART" id="SM00355">
    <property type="entry name" value="ZnF_C2H2"/>
    <property type="match status" value="2"/>
</dbReference>
<keyword evidence="3" id="KW-0863">Zinc-finger</keyword>
<dbReference type="CDD" id="cd20908">
    <property type="entry name" value="SUF4-like"/>
    <property type="match status" value="1"/>
</dbReference>
<dbReference type="EMBL" id="UYSG01002460">
    <property type="protein sequence ID" value="VDL57508.1"/>
    <property type="molecule type" value="Genomic_DNA"/>
</dbReference>
<reference evidence="10" key="1">
    <citation type="submission" date="2017-02" db="UniProtKB">
        <authorList>
            <consortium name="WormBaseParasite"/>
        </authorList>
    </citation>
    <scope>IDENTIFICATION</scope>
</reference>
<evidence type="ECO:0000256" key="1">
    <source>
        <dbReference type="ARBA" id="ARBA00004123"/>
    </source>
</evidence>
<keyword evidence="2" id="KW-0479">Metal-binding</keyword>
<dbReference type="WBParaSite" id="HDID_0000519201-mRNA-1">
    <property type="protein sequence ID" value="HDID_0000519201-mRNA-1"/>
    <property type="gene ID" value="HDID_0000519201"/>
</dbReference>
<sequence length="311" mass="34390">MGRKKRKQIKPWCWYCNRDFEDEKILIHHQKAKHFKCPFCHRKLFTGPGLSIHCNAVHKEKIDKIPNALPHRSSMVIDIYGMAGIPEADLLEHERQKLGLDSTPGEDEPLEKKTRTDEPSTSFAAPPPPPIPFPFVPPVPGVMPYVPPVVPGGVQPFLPTGVVPAPPPPPPPPNTESSTLNSELSTTETPTFPAYSEAEIAKNSAPKVVRPVSGVNGVEVQLVYPEEDLSLEELMATRPKYQEILKTALQPQPPQPVLQNPGFIPPYMQLPRVPASTTGIQLMPVQQPMYGMPGYPQAPVAPWMGLPNVRF</sequence>
<evidence type="ECO:0000256" key="4">
    <source>
        <dbReference type="ARBA" id="ARBA00022833"/>
    </source>
</evidence>
<reference evidence="8 9" key="2">
    <citation type="submission" date="2018-11" db="EMBL/GenBank/DDBJ databases">
        <authorList>
            <consortium name="Pathogen Informatics"/>
        </authorList>
    </citation>
    <scope>NUCLEOTIDE SEQUENCE [LARGE SCALE GENOMIC DNA]</scope>
</reference>
<protein>
    <submittedName>
        <fullName evidence="10">Zinc finger protein 207</fullName>
    </submittedName>
</protein>
<gene>
    <name evidence="8" type="ORF">HDID_LOCUS5190</name>
</gene>
<feature type="domain" description="C2H2-type" evidence="7">
    <location>
        <begin position="37"/>
        <end position="58"/>
    </location>
</feature>
<dbReference type="OrthoDB" id="1306014at2759"/>
<dbReference type="Proteomes" id="UP000274504">
    <property type="component" value="Unassembled WGS sequence"/>
</dbReference>
<dbReference type="PANTHER" id="PTHR23215:SF0">
    <property type="entry name" value="BUB3-INTERACTING AND GLEBS MOTIF-CONTAINING PROTEIN ZNF207"/>
    <property type="match status" value="1"/>
</dbReference>
<keyword evidence="4" id="KW-0862">Zinc</keyword>
<feature type="compositionally biased region" description="Low complexity" evidence="6">
    <location>
        <begin position="175"/>
        <end position="188"/>
    </location>
</feature>
<name>A0A0R3SJS7_HYMDI</name>
<evidence type="ECO:0000313" key="10">
    <source>
        <dbReference type="WBParaSite" id="HDID_0000519201-mRNA-1"/>
    </source>
</evidence>
<dbReference type="PROSITE" id="PS00028">
    <property type="entry name" value="ZINC_FINGER_C2H2_1"/>
    <property type="match status" value="2"/>
</dbReference>
<evidence type="ECO:0000313" key="9">
    <source>
        <dbReference type="Proteomes" id="UP000274504"/>
    </source>
</evidence>